<evidence type="ECO:0000256" key="5">
    <source>
        <dbReference type="ARBA" id="ARBA00022989"/>
    </source>
</evidence>
<dbReference type="GO" id="GO:0030431">
    <property type="term" value="P:sleep"/>
    <property type="evidence" value="ECO:0007669"/>
    <property type="project" value="InterPro"/>
</dbReference>
<keyword evidence="6" id="KW-0472">Membrane</keyword>
<protein>
    <recommendedName>
        <fullName evidence="11">Protein quiver</fullName>
    </recommendedName>
</protein>
<dbReference type="GO" id="GO:0098552">
    <property type="term" value="C:side of membrane"/>
    <property type="evidence" value="ECO:0007669"/>
    <property type="project" value="UniProtKB-KW"/>
</dbReference>
<dbReference type="eggNOG" id="ENOG502S9N2">
    <property type="taxonomic scope" value="Eukaryota"/>
</dbReference>
<organism evidence="9 10">
    <name type="scientific">Drosophila yakuba</name>
    <name type="common">Fruit fly</name>
    <dbReference type="NCBI Taxonomy" id="7245"/>
    <lineage>
        <taxon>Eukaryota</taxon>
        <taxon>Metazoa</taxon>
        <taxon>Ecdysozoa</taxon>
        <taxon>Arthropoda</taxon>
        <taxon>Hexapoda</taxon>
        <taxon>Insecta</taxon>
        <taxon>Pterygota</taxon>
        <taxon>Neoptera</taxon>
        <taxon>Endopterygota</taxon>
        <taxon>Diptera</taxon>
        <taxon>Brachycera</taxon>
        <taxon>Muscomorpha</taxon>
        <taxon>Ephydroidea</taxon>
        <taxon>Drosophilidae</taxon>
        <taxon>Drosophila</taxon>
        <taxon>Sophophora</taxon>
    </lineage>
</organism>
<dbReference type="Pfam" id="PF17064">
    <property type="entry name" value="QVR"/>
    <property type="match status" value="1"/>
</dbReference>
<evidence type="ECO:0000256" key="6">
    <source>
        <dbReference type="ARBA" id="ARBA00023136"/>
    </source>
</evidence>
<evidence type="ECO:0000256" key="7">
    <source>
        <dbReference type="ARBA" id="ARBA00023180"/>
    </source>
</evidence>
<evidence type="ECO:0008006" key="11">
    <source>
        <dbReference type="Google" id="ProtNLM"/>
    </source>
</evidence>
<evidence type="ECO:0000313" key="10">
    <source>
        <dbReference type="Proteomes" id="UP000002282"/>
    </source>
</evidence>
<dbReference type="InterPro" id="IPR031424">
    <property type="entry name" value="QVR-like"/>
</dbReference>
<evidence type="ECO:0000256" key="2">
    <source>
        <dbReference type="ARBA" id="ARBA00022622"/>
    </source>
</evidence>
<evidence type="ECO:0000256" key="3">
    <source>
        <dbReference type="ARBA" id="ARBA00022692"/>
    </source>
</evidence>
<accession>B4P5C0</accession>
<evidence type="ECO:0000256" key="4">
    <source>
        <dbReference type="ARBA" id="ARBA00022729"/>
    </source>
</evidence>
<gene>
    <name evidence="9" type="primary">Dyak\GE12449</name>
    <name evidence="9" type="synonym">dyak_GLEANR_12702</name>
    <name evidence="9" type="synonym">GE12449</name>
    <name evidence="9" type="ORF">Dyak_GE12449</name>
</gene>
<dbReference type="AlphaFoldDB" id="B4P5C0"/>
<sequence length="181" mass="19963">MHQKPLNGCGNSKQSSNFESWLGSLRPSTMGSGSALPLRICMVWLIAGLATGEVIRCFECLDLETSCGSADNSPGRVRECPNSTMCSTTMLTTMVNGKEWTRVRRGCAKQVDLYFDYIGKHWVQQFRVMDIPEGCKRENGRMHCNCRGQLCNSGSVSPPSFRLPLVLILLAVAFGKILLPV</sequence>
<evidence type="ECO:0000313" key="9">
    <source>
        <dbReference type="EMBL" id="EDW90782.2"/>
    </source>
</evidence>
<keyword evidence="4" id="KW-0732">Signal</keyword>
<reference evidence="9 10" key="1">
    <citation type="journal article" date="2007" name="Nature">
        <title>Evolution of genes and genomes on the Drosophila phylogeny.</title>
        <authorList>
            <consortium name="Drosophila 12 Genomes Consortium"/>
            <person name="Clark A.G."/>
            <person name="Eisen M.B."/>
            <person name="Smith D.R."/>
            <person name="Bergman C.M."/>
            <person name="Oliver B."/>
            <person name="Markow T.A."/>
            <person name="Kaufman T.C."/>
            <person name="Kellis M."/>
            <person name="Gelbart W."/>
            <person name="Iyer V.N."/>
            <person name="Pollard D.A."/>
            <person name="Sackton T.B."/>
            <person name="Larracuente A.M."/>
            <person name="Singh N.D."/>
            <person name="Abad J.P."/>
            <person name="Abt D.N."/>
            <person name="Adryan B."/>
            <person name="Aguade M."/>
            <person name="Akashi H."/>
            <person name="Anderson W.W."/>
            <person name="Aquadro C.F."/>
            <person name="Ardell D.H."/>
            <person name="Arguello R."/>
            <person name="Artieri C.G."/>
            <person name="Barbash D.A."/>
            <person name="Barker D."/>
            <person name="Barsanti P."/>
            <person name="Batterham P."/>
            <person name="Batzoglou S."/>
            <person name="Begun D."/>
            <person name="Bhutkar A."/>
            <person name="Blanco E."/>
            <person name="Bosak S.A."/>
            <person name="Bradley R.K."/>
            <person name="Brand A.D."/>
            <person name="Brent M.R."/>
            <person name="Brooks A.N."/>
            <person name="Brown R.H."/>
            <person name="Butlin R.K."/>
            <person name="Caggese C."/>
            <person name="Calvi B.R."/>
            <person name="Bernardo de Carvalho A."/>
            <person name="Caspi A."/>
            <person name="Castrezana S."/>
            <person name="Celniker S.E."/>
            <person name="Chang J.L."/>
            <person name="Chapple C."/>
            <person name="Chatterji S."/>
            <person name="Chinwalla A."/>
            <person name="Civetta A."/>
            <person name="Clifton S.W."/>
            <person name="Comeron J.M."/>
            <person name="Costello J.C."/>
            <person name="Coyne J.A."/>
            <person name="Daub J."/>
            <person name="David R.G."/>
            <person name="Delcher A.L."/>
            <person name="Delehaunty K."/>
            <person name="Do C.B."/>
            <person name="Ebling H."/>
            <person name="Edwards K."/>
            <person name="Eickbush T."/>
            <person name="Evans J.D."/>
            <person name="Filipski A."/>
            <person name="Findeiss S."/>
            <person name="Freyhult E."/>
            <person name="Fulton L."/>
            <person name="Fulton R."/>
            <person name="Garcia A.C."/>
            <person name="Gardiner A."/>
            <person name="Garfield D.A."/>
            <person name="Garvin B.E."/>
            <person name="Gibson G."/>
            <person name="Gilbert D."/>
            <person name="Gnerre S."/>
            <person name="Godfrey J."/>
            <person name="Good R."/>
            <person name="Gotea V."/>
            <person name="Gravely B."/>
            <person name="Greenberg A.J."/>
            <person name="Griffiths-Jones S."/>
            <person name="Gross S."/>
            <person name="Guigo R."/>
            <person name="Gustafson E.A."/>
            <person name="Haerty W."/>
            <person name="Hahn M.W."/>
            <person name="Halligan D.L."/>
            <person name="Halpern A.L."/>
            <person name="Halter G.M."/>
            <person name="Han M.V."/>
            <person name="Heger A."/>
            <person name="Hillier L."/>
            <person name="Hinrichs A.S."/>
            <person name="Holmes I."/>
            <person name="Hoskins R.A."/>
            <person name="Hubisz M.J."/>
            <person name="Hultmark D."/>
            <person name="Huntley M.A."/>
            <person name="Jaffe D.B."/>
            <person name="Jagadeeshan S."/>
            <person name="Jeck W.R."/>
            <person name="Johnson J."/>
            <person name="Jones C.D."/>
            <person name="Jordan W.C."/>
            <person name="Karpen G.H."/>
            <person name="Kataoka E."/>
            <person name="Keightley P.D."/>
            <person name="Kheradpour P."/>
            <person name="Kirkness E.F."/>
            <person name="Koerich L.B."/>
            <person name="Kristiansen K."/>
            <person name="Kudrna D."/>
            <person name="Kulathinal R.J."/>
            <person name="Kumar S."/>
            <person name="Kwok R."/>
            <person name="Lander E."/>
            <person name="Langley C.H."/>
            <person name="Lapoint R."/>
            <person name="Lazzaro B.P."/>
            <person name="Lee S.J."/>
            <person name="Levesque L."/>
            <person name="Li R."/>
            <person name="Lin C.F."/>
            <person name="Lin M.F."/>
            <person name="Lindblad-Toh K."/>
            <person name="Llopart A."/>
            <person name="Long M."/>
            <person name="Low L."/>
            <person name="Lozovsky E."/>
            <person name="Lu J."/>
            <person name="Luo M."/>
            <person name="Machado C.A."/>
            <person name="Makalowski W."/>
            <person name="Marzo M."/>
            <person name="Matsuda M."/>
            <person name="Matzkin L."/>
            <person name="McAllister B."/>
            <person name="McBride C.S."/>
            <person name="McKernan B."/>
            <person name="McKernan K."/>
            <person name="Mendez-Lago M."/>
            <person name="Minx P."/>
            <person name="Mollenhauer M.U."/>
            <person name="Montooth K."/>
            <person name="Mount S.M."/>
            <person name="Mu X."/>
            <person name="Myers E."/>
            <person name="Negre B."/>
            <person name="Newfeld S."/>
            <person name="Nielsen R."/>
            <person name="Noor M.A."/>
            <person name="O'Grady P."/>
            <person name="Pachter L."/>
            <person name="Papaceit M."/>
            <person name="Parisi M.J."/>
            <person name="Parisi M."/>
            <person name="Parts L."/>
            <person name="Pedersen J.S."/>
            <person name="Pesole G."/>
            <person name="Phillippy A.M."/>
            <person name="Ponting C.P."/>
            <person name="Pop M."/>
            <person name="Porcelli D."/>
            <person name="Powell J.R."/>
            <person name="Prohaska S."/>
            <person name="Pruitt K."/>
            <person name="Puig M."/>
            <person name="Quesneville H."/>
            <person name="Ram K.R."/>
            <person name="Rand D."/>
            <person name="Rasmussen M.D."/>
            <person name="Reed L.K."/>
            <person name="Reenan R."/>
            <person name="Reily A."/>
            <person name="Remington K.A."/>
            <person name="Rieger T.T."/>
            <person name="Ritchie M.G."/>
            <person name="Robin C."/>
            <person name="Rogers Y.H."/>
            <person name="Rohde C."/>
            <person name="Rozas J."/>
            <person name="Rubenfield M.J."/>
            <person name="Ruiz A."/>
            <person name="Russo S."/>
            <person name="Salzberg S.L."/>
            <person name="Sanchez-Gracia A."/>
            <person name="Saranga D.J."/>
            <person name="Sato H."/>
            <person name="Schaeffer S.W."/>
            <person name="Schatz M.C."/>
            <person name="Schlenke T."/>
            <person name="Schwartz R."/>
            <person name="Segarra C."/>
            <person name="Singh R.S."/>
            <person name="Sirot L."/>
            <person name="Sirota M."/>
            <person name="Sisneros N.B."/>
            <person name="Smith C.D."/>
            <person name="Smith T.F."/>
            <person name="Spieth J."/>
            <person name="Stage D.E."/>
            <person name="Stark A."/>
            <person name="Stephan W."/>
            <person name="Strausberg R.L."/>
            <person name="Strempel S."/>
            <person name="Sturgill D."/>
            <person name="Sutton G."/>
            <person name="Sutton G.G."/>
            <person name="Tao W."/>
            <person name="Teichmann S."/>
            <person name="Tobari Y.N."/>
            <person name="Tomimura Y."/>
            <person name="Tsolas J.M."/>
            <person name="Valente V.L."/>
            <person name="Venter E."/>
            <person name="Venter J.C."/>
            <person name="Vicario S."/>
            <person name="Vieira F.G."/>
            <person name="Vilella A.J."/>
            <person name="Villasante A."/>
            <person name="Walenz B."/>
            <person name="Wang J."/>
            <person name="Wasserman M."/>
            <person name="Watts T."/>
            <person name="Wilson D."/>
            <person name="Wilson R.K."/>
            <person name="Wing R.A."/>
            <person name="Wolfner M.F."/>
            <person name="Wong A."/>
            <person name="Wong G.K."/>
            <person name="Wu C.I."/>
            <person name="Wu G."/>
            <person name="Yamamoto D."/>
            <person name="Yang H.P."/>
            <person name="Yang S.P."/>
            <person name="Yorke J.A."/>
            <person name="Yoshida K."/>
            <person name="Zdobnov E."/>
            <person name="Zhang P."/>
            <person name="Zhang Y."/>
            <person name="Zimin A.V."/>
            <person name="Baldwin J."/>
            <person name="Abdouelleil A."/>
            <person name="Abdulkadir J."/>
            <person name="Abebe A."/>
            <person name="Abera B."/>
            <person name="Abreu J."/>
            <person name="Acer S.C."/>
            <person name="Aftuck L."/>
            <person name="Alexander A."/>
            <person name="An P."/>
            <person name="Anderson E."/>
            <person name="Anderson S."/>
            <person name="Arachi H."/>
            <person name="Azer M."/>
            <person name="Bachantsang P."/>
            <person name="Barry A."/>
            <person name="Bayul T."/>
            <person name="Berlin A."/>
            <person name="Bessette D."/>
            <person name="Bloom T."/>
            <person name="Blye J."/>
            <person name="Boguslavskiy L."/>
            <person name="Bonnet C."/>
            <person name="Boukhgalter B."/>
            <person name="Bourzgui I."/>
            <person name="Brown A."/>
            <person name="Cahill P."/>
            <person name="Channer S."/>
            <person name="Cheshatsang Y."/>
            <person name="Chuda L."/>
            <person name="Citroen M."/>
            <person name="Collymore A."/>
            <person name="Cooke P."/>
            <person name="Costello M."/>
            <person name="D'Aco K."/>
            <person name="Daza R."/>
            <person name="De Haan G."/>
            <person name="DeGray S."/>
            <person name="DeMaso C."/>
            <person name="Dhargay N."/>
            <person name="Dooley K."/>
            <person name="Dooley E."/>
            <person name="Doricent M."/>
            <person name="Dorje P."/>
            <person name="Dorjee K."/>
            <person name="Dupes A."/>
            <person name="Elong R."/>
            <person name="Falk J."/>
            <person name="Farina A."/>
            <person name="Faro S."/>
            <person name="Ferguson D."/>
            <person name="Fisher S."/>
            <person name="Foley C.D."/>
            <person name="Franke A."/>
            <person name="Friedrich D."/>
            <person name="Gadbois L."/>
            <person name="Gearin G."/>
            <person name="Gearin C.R."/>
            <person name="Giannoukos G."/>
            <person name="Goode T."/>
            <person name="Graham J."/>
            <person name="Grandbois E."/>
            <person name="Grewal S."/>
            <person name="Gyaltsen K."/>
            <person name="Hafez N."/>
            <person name="Hagos B."/>
            <person name="Hall J."/>
            <person name="Henson C."/>
            <person name="Hollinger A."/>
            <person name="Honan T."/>
            <person name="Huard M.D."/>
            <person name="Hughes L."/>
            <person name="Hurhula B."/>
            <person name="Husby M.E."/>
            <person name="Kamat A."/>
            <person name="Kanga B."/>
            <person name="Kashin S."/>
            <person name="Khazanovich D."/>
            <person name="Kisner P."/>
            <person name="Lance K."/>
            <person name="Lara M."/>
            <person name="Lee W."/>
            <person name="Lennon N."/>
            <person name="Letendre F."/>
            <person name="LeVine R."/>
            <person name="Lipovsky A."/>
            <person name="Liu X."/>
            <person name="Liu J."/>
            <person name="Liu S."/>
            <person name="Lokyitsang T."/>
            <person name="Lokyitsang Y."/>
            <person name="Lubonja R."/>
            <person name="Lui A."/>
            <person name="MacDonald P."/>
            <person name="Magnisalis V."/>
            <person name="Maru K."/>
            <person name="Matthews C."/>
            <person name="McCusker W."/>
            <person name="McDonough S."/>
            <person name="Mehta T."/>
            <person name="Meldrim J."/>
            <person name="Meneus L."/>
            <person name="Mihai O."/>
            <person name="Mihalev A."/>
            <person name="Mihova T."/>
            <person name="Mittelman R."/>
            <person name="Mlenga V."/>
            <person name="Montmayeur A."/>
            <person name="Mulrain L."/>
            <person name="Navidi A."/>
            <person name="Naylor J."/>
            <person name="Negash T."/>
            <person name="Nguyen T."/>
            <person name="Nguyen N."/>
            <person name="Nicol R."/>
            <person name="Norbu C."/>
            <person name="Norbu N."/>
            <person name="Novod N."/>
            <person name="O'Neill B."/>
            <person name="Osman S."/>
            <person name="Markiewicz E."/>
            <person name="Oyono O.L."/>
            <person name="Patti C."/>
            <person name="Phunkhang P."/>
            <person name="Pierre F."/>
            <person name="Priest M."/>
            <person name="Raghuraman S."/>
            <person name="Rege F."/>
            <person name="Reyes R."/>
            <person name="Rise C."/>
            <person name="Rogov P."/>
            <person name="Ross K."/>
            <person name="Ryan E."/>
            <person name="Settipalli S."/>
            <person name="Shea T."/>
            <person name="Sherpa N."/>
            <person name="Shi L."/>
            <person name="Shih D."/>
            <person name="Sparrow T."/>
            <person name="Spaulding J."/>
            <person name="Stalker J."/>
            <person name="Stange-Thomann N."/>
            <person name="Stavropoulos S."/>
            <person name="Stone C."/>
            <person name="Strader C."/>
            <person name="Tesfaye S."/>
            <person name="Thomson T."/>
            <person name="Thoulutsang Y."/>
            <person name="Thoulutsang D."/>
            <person name="Topham K."/>
            <person name="Topping I."/>
            <person name="Tsamla T."/>
            <person name="Vassiliev H."/>
            <person name="Vo A."/>
            <person name="Wangchuk T."/>
            <person name="Wangdi T."/>
            <person name="Weiand M."/>
            <person name="Wilkinson J."/>
            <person name="Wilson A."/>
            <person name="Yadav S."/>
            <person name="Young G."/>
            <person name="Yu Q."/>
            <person name="Zembek L."/>
            <person name="Zhong D."/>
            <person name="Zimmer A."/>
            <person name="Zwirko Z."/>
            <person name="Jaffe D.B."/>
            <person name="Alvarez P."/>
            <person name="Brockman W."/>
            <person name="Butler J."/>
            <person name="Chin C."/>
            <person name="Gnerre S."/>
            <person name="Grabherr M."/>
            <person name="Kleber M."/>
            <person name="Mauceli E."/>
            <person name="MacCallum I."/>
        </authorList>
    </citation>
    <scope>NUCLEOTIDE SEQUENCE [LARGE SCALE GENOMIC DNA]</scope>
    <source>
        <strain evidence="10">Tai18E2 / Tucson 14021-0261.01</strain>
    </source>
</reference>
<dbReference type="InterPro" id="IPR050975">
    <property type="entry name" value="Sleep_regulator"/>
</dbReference>
<evidence type="ECO:0000256" key="1">
    <source>
        <dbReference type="ARBA" id="ARBA00004589"/>
    </source>
</evidence>
<name>B4P5C0_DROYA</name>
<keyword evidence="8" id="KW-0449">Lipoprotein</keyword>
<dbReference type="PANTHER" id="PTHR33562:SF29">
    <property type="entry name" value="PROTEIN SLEEPLESS"/>
    <property type="match status" value="1"/>
</dbReference>
<evidence type="ECO:0000256" key="8">
    <source>
        <dbReference type="ARBA" id="ARBA00023288"/>
    </source>
</evidence>
<dbReference type="OrthoDB" id="7467377at2759"/>
<proteinExistence type="predicted"/>
<comment type="subcellular location">
    <subcellularLocation>
        <location evidence="1">Membrane</location>
        <topology evidence="1">Lipid-anchor</topology>
        <topology evidence="1">GPI-anchor</topology>
    </subcellularLocation>
</comment>
<dbReference type="EMBL" id="CM000158">
    <property type="protein sequence ID" value="EDW90782.2"/>
    <property type="molecule type" value="Genomic_DNA"/>
</dbReference>
<reference evidence="9 10" key="2">
    <citation type="journal article" date="2007" name="PLoS Biol.">
        <title>Principles of genome evolution in the Drosophila melanogaster species group.</title>
        <authorList>
            <person name="Ranz J.M."/>
            <person name="Maurin D."/>
            <person name="Chan Y.S."/>
            <person name="von Grotthuss M."/>
            <person name="Hillier L.W."/>
            <person name="Roote J."/>
            <person name="Ashburner M."/>
            <person name="Bergman C.M."/>
        </authorList>
    </citation>
    <scope>NUCLEOTIDE SEQUENCE [LARGE SCALE GENOMIC DNA]</scope>
    <source>
        <strain evidence="10">Tai18E2 / Tucson 14021-0261.01</strain>
    </source>
</reference>
<keyword evidence="3" id="KW-0812">Transmembrane</keyword>
<dbReference type="Proteomes" id="UP000002282">
    <property type="component" value="Chromosome 2R"/>
</dbReference>
<dbReference type="KEGG" id="dya:Dyak_GE12449"/>
<keyword evidence="2" id="KW-0336">GPI-anchor</keyword>
<keyword evidence="10" id="KW-1185">Reference proteome</keyword>
<dbReference type="GO" id="GO:0032222">
    <property type="term" value="P:regulation of synaptic transmission, cholinergic"/>
    <property type="evidence" value="ECO:0007669"/>
    <property type="project" value="InterPro"/>
</dbReference>
<dbReference type="PANTHER" id="PTHR33562">
    <property type="entry name" value="ATILLA, ISOFORM B-RELATED-RELATED"/>
    <property type="match status" value="1"/>
</dbReference>
<dbReference type="HOGENOM" id="CLU_132822_1_0_1"/>
<keyword evidence="7" id="KW-0325">Glycoprotein</keyword>
<keyword evidence="5" id="KW-1133">Transmembrane helix</keyword>